<dbReference type="EMBL" id="CP011390">
    <property type="protein sequence ID" value="ANE49998.1"/>
    <property type="molecule type" value="Genomic_DNA"/>
</dbReference>
<evidence type="ECO:0000313" key="1">
    <source>
        <dbReference type="EMBL" id="ANE49998.1"/>
    </source>
</evidence>
<evidence type="ECO:0000313" key="2">
    <source>
        <dbReference type="Proteomes" id="UP000077177"/>
    </source>
</evidence>
<proteinExistence type="predicted"/>
<dbReference type="AlphaFoldDB" id="A0A172TSP5"/>
<keyword evidence="2" id="KW-1185">Reference proteome</keyword>
<sequence>MRGAKDRIIQNKVQLLMMPIATTSSRTCTKPIVGSRFLLEPISNKSAFISFQVFLNEFILYLFNF</sequence>
<protein>
    <submittedName>
        <fullName evidence="1">Uncharacterized protein</fullName>
    </submittedName>
</protein>
<accession>A0A172TSP5</accession>
<reference evidence="1 2" key="2">
    <citation type="journal article" date="2016" name="Int. J. Syst. Evol. Microbiol.">
        <title>Flavisolibacter tropicus sp. nov., isolated from tropical soil.</title>
        <authorList>
            <person name="Lee J.J."/>
            <person name="Kang M.S."/>
            <person name="Kim G.S."/>
            <person name="Lee C.S."/>
            <person name="Lim S."/>
            <person name="Lee J."/>
            <person name="Roh S.H."/>
            <person name="Kang H."/>
            <person name="Ha J.M."/>
            <person name="Bae S."/>
            <person name="Jung H.Y."/>
            <person name="Kim M.K."/>
        </authorList>
    </citation>
    <scope>NUCLEOTIDE SEQUENCE [LARGE SCALE GENOMIC DNA]</scope>
    <source>
        <strain evidence="1 2">LCS9</strain>
    </source>
</reference>
<gene>
    <name evidence="1" type="ORF">SY85_05300</name>
</gene>
<name>A0A172TSP5_9BACT</name>
<organism evidence="1 2">
    <name type="scientific">Flavisolibacter tropicus</name>
    <dbReference type="NCBI Taxonomy" id="1492898"/>
    <lineage>
        <taxon>Bacteria</taxon>
        <taxon>Pseudomonadati</taxon>
        <taxon>Bacteroidota</taxon>
        <taxon>Chitinophagia</taxon>
        <taxon>Chitinophagales</taxon>
        <taxon>Chitinophagaceae</taxon>
        <taxon>Flavisolibacter</taxon>
    </lineage>
</organism>
<dbReference type="Proteomes" id="UP000077177">
    <property type="component" value="Chromosome"/>
</dbReference>
<dbReference type="KEGG" id="fla:SY85_05300"/>
<reference evidence="2" key="1">
    <citation type="submission" date="2015-01" db="EMBL/GenBank/DDBJ databases">
        <title>Flavisolibacter sp./LCS9/ whole genome sequencing.</title>
        <authorList>
            <person name="Kim M.K."/>
            <person name="Srinivasan S."/>
            <person name="Lee J.-J."/>
        </authorList>
    </citation>
    <scope>NUCLEOTIDE SEQUENCE [LARGE SCALE GENOMIC DNA]</scope>
    <source>
        <strain evidence="2">LCS9</strain>
    </source>
</reference>